<evidence type="ECO:0000259" key="4">
    <source>
        <dbReference type="PROSITE" id="PS50893"/>
    </source>
</evidence>
<dbReference type="HOGENOM" id="CLU_000604_1_22_14"/>
<dbReference type="Gene3D" id="3.40.50.300">
    <property type="entry name" value="P-loop containing nucleotide triphosphate hydrolases"/>
    <property type="match status" value="1"/>
</dbReference>
<dbReference type="STRING" id="61635.BN85316740"/>
<dbReference type="SUPFAM" id="SSF52540">
    <property type="entry name" value="P-loop containing nucleoside triphosphate hydrolases"/>
    <property type="match status" value="1"/>
</dbReference>
<dbReference type="OrthoDB" id="384179at2"/>
<dbReference type="GO" id="GO:0005886">
    <property type="term" value="C:plasma membrane"/>
    <property type="evidence" value="ECO:0007669"/>
    <property type="project" value="TreeGrafter"/>
</dbReference>
<proteinExistence type="predicted"/>
<gene>
    <name evidence="5" type="ORF">BN85316740</name>
</gene>
<dbReference type="InterPro" id="IPR027417">
    <property type="entry name" value="P-loop_NTPase"/>
</dbReference>
<reference evidence="5 6" key="1">
    <citation type="journal article" date="2013" name="J. Mol. Microbiol. Biotechnol.">
        <title>Analysis of the Complete Genomes of Acholeplasma brassicae , A. palmae and A. laidlawii and Their Comparison to the Obligate Parasites from ' Candidatus Phytoplasma'.</title>
        <authorList>
            <person name="Kube M."/>
            <person name="Siewert C."/>
            <person name="Migdoll A.M."/>
            <person name="Duduk B."/>
            <person name="Holz S."/>
            <person name="Rabus R."/>
            <person name="Seemuller E."/>
            <person name="Mitrovic J."/>
            <person name="Muller I."/>
            <person name="Buttner C."/>
            <person name="Reinhardt R."/>
        </authorList>
    </citation>
    <scope>NUCLEOTIDE SEQUENCE [LARGE SCALE GENOMIC DNA]</scope>
    <source>
        <strain evidence="6">0502</strain>
    </source>
</reference>
<keyword evidence="2" id="KW-0547">Nucleotide-binding</keyword>
<dbReference type="FunFam" id="3.40.50.300:FF:000032">
    <property type="entry name" value="Export ABC transporter ATP-binding protein"/>
    <property type="match status" value="1"/>
</dbReference>
<dbReference type="Proteomes" id="UP000032737">
    <property type="component" value="Chromosome"/>
</dbReference>
<dbReference type="InterPro" id="IPR003593">
    <property type="entry name" value="AAA+_ATPase"/>
</dbReference>
<dbReference type="KEGG" id="abra:BN85316740"/>
<keyword evidence="3" id="KW-0067">ATP-binding</keyword>
<dbReference type="GO" id="GO:0016887">
    <property type="term" value="F:ATP hydrolysis activity"/>
    <property type="evidence" value="ECO:0007669"/>
    <property type="project" value="InterPro"/>
</dbReference>
<keyword evidence="6" id="KW-1185">Reference proteome</keyword>
<dbReference type="InterPro" id="IPR017911">
    <property type="entry name" value="MacB-like_ATP-bd"/>
</dbReference>
<dbReference type="InterPro" id="IPR017871">
    <property type="entry name" value="ABC_transporter-like_CS"/>
</dbReference>
<dbReference type="PANTHER" id="PTHR24220">
    <property type="entry name" value="IMPORT ATP-BINDING PROTEIN"/>
    <property type="match status" value="1"/>
</dbReference>
<accession>U4KQF4</accession>
<dbReference type="GO" id="GO:0005524">
    <property type="term" value="F:ATP binding"/>
    <property type="evidence" value="ECO:0007669"/>
    <property type="project" value="UniProtKB-KW"/>
</dbReference>
<dbReference type="Pfam" id="PF00005">
    <property type="entry name" value="ABC_tran"/>
    <property type="match status" value="1"/>
</dbReference>
<dbReference type="CDD" id="cd03255">
    <property type="entry name" value="ABC_MJ0796_LolCDE_FtsE"/>
    <property type="match status" value="1"/>
</dbReference>
<sequence>MIKIERVSHKYNLGLSNEVKALNNVSFSINDGDFIGIIGHSGSGKTTLLNVISGLLKPSEGSVTYDDKEIYHLAMNHTSQFRNRNIGFIFQDYYLEPKFTAFENVSIPLMPQKEWSLKEIESKVNEALDLVGLAHRKHHKAYQLSGGEKQRVAIARAIVTDAKVLFADEPTGNLDSKNSHEIMNLLRNLNKQGKTIVLITHKNEDTIGLSKVLFLKDGTVQ</sequence>
<dbReference type="PROSITE" id="PS00211">
    <property type="entry name" value="ABC_TRANSPORTER_1"/>
    <property type="match status" value="1"/>
</dbReference>
<keyword evidence="1" id="KW-0813">Transport</keyword>
<dbReference type="GO" id="GO:0098796">
    <property type="term" value="C:membrane protein complex"/>
    <property type="evidence" value="ECO:0007669"/>
    <property type="project" value="UniProtKB-ARBA"/>
</dbReference>
<dbReference type="GO" id="GO:0022857">
    <property type="term" value="F:transmembrane transporter activity"/>
    <property type="evidence" value="ECO:0007669"/>
    <property type="project" value="UniProtKB-ARBA"/>
</dbReference>
<dbReference type="PROSITE" id="PS50893">
    <property type="entry name" value="ABC_TRANSPORTER_2"/>
    <property type="match status" value="1"/>
</dbReference>
<dbReference type="PANTHER" id="PTHR24220:SF86">
    <property type="entry name" value="ABC TRANSPORTER ABCH.1"/>
    <property type="match status" value="1"/>
</dbReference>
<dbReference type="InterPro" id="IPR003439">
    <property type="entry name" value="ABC_transporter-like_ATP-bd"/>
</dbReference>
<dbReference type="RefSeq" id="WP_030005545.1">
    <property type="nucleotide sequence ID" value="NC_022549.1"/>
</dbReference>
<name>U4KQF4_9MOLU</name>
<dbReference type="InterPro" id="IPR015854">
    <property type="entry name" value="ABC_transpr_LolD-like"/>
</dbReference>
<protein>
    <submittedName>
        <fullName evidence="5">ABC-type transporter, ATPase component</fullName>
    </submittedName>
</protein>
<dbReference type="AlphaFoldDB" id="U4KQF4"/>
<dbReference type="SMART" id="SM00382">
    <property type="entry name" value="AAA"/>
    <property type="match status" value="1"/>
</dbReference>
<evidence type="ECO:0000313" key="5">
    <source>
        <dbReference type="EMBL" id="CCV66695.1"/>
    </source>
</evidence>
<evidence type="ECO:0000256" key="1">
    <source>
        <dbReference type="ARBA" id="ARBA00022448"/>
    </source>
</evidence>
<evidence type="ECO:0000256" key="3">
    <source>
        <dbReference type="ARBA" id="ARBA00022840"/>
    </source>
</evidence>
<feature type="domain" description="ABC transporter" evidence="4">
    <location>
        <begin position="2"/>
        <end position="221"/>
    </location>
</feature>
<organism evidence="5 6">
    <name type="scientific">Acholeplasma brassicae</name>
    <dbReference type="NCBI Taxonomy" id="61635"/>
    <lineage>
        <taxon>Bacteria</taxon>
        <taxon>Bacillati</taxon>
        <taxon>Mycoplasmatota</taxon>
        <taxon>Mollicutes</taxon>
        <taxon>Acholeplasmatales</taxon>
        <taxon>Acholeplasmataceae</taxon>
        <taxon>Acholeplasma</taxon>
    </lineage>
</organism>
<evidence type="ECO:0000256" key="2">
    <source>
        <dbReference type="ARBA" id="ARBA00022741"/>
    </source>
</evidence>
<evidence type="ECO:0000313" key="6">
    <source>
        <dbReference type="Proteomes" id="UP000032737"/>
    </source>
</evidence>
<dbReference type="EMBL" id="FO681348">
    <property type="protein sequence ID" value="CCV66695.1"/>
    <property type="molecule type" value="Genomic_DNA"/>
</dbReference>